<dbReference type="EMBL" id="ML975382">
    <property type="protein sequence ID" value="KAF1830840.1"/>
    <property type="molecule type" value="Genomic_DNA"/>
</dbReference>
<feature type="transmembrane region" description="Helical" evidence="1">
    <location>
        <begin position="36"/>
        <end position="60"/>
    </location>
</feature>
<name>A0A6A5K3A6_9PLEO</name>
<gene>
    <name evidence="2" type="ORF">BDW02DRAFT_601324</name>
</gene>
<protein>
    <submittedName>
        <fullName evidence="2">Uncharacterized protein</fullName>
    </submittedName>
</protein>
<proteinExistence type="predicted"/>
<keyword evidence="3" id="KW-1185">Reference proteome</keyword>
<dbReference type="OrthoDB" id="3540210at2759"/>
<keyword evidence="1" id="KW-0812">Transmembrane</keyword>
<sequence>MSDEVYTGFWLNHDRSAVTGSTLTLSAYHAALLTSALTFIISTVVVDSIFGILIICLYFFRPLRPGEDNLIWETYVTLRNSASAPIPSLEFLRSFLSSQSKGRPRKIVSILSIAWLSLLALKTGGFAIPQLIISTAPSSIGLSKPLACGFVPIDPPNDTAGRRTAAELYETVKSRQYASERYGQSASQDTTQPVFPVATLPFNVSHNVTCPFDERPCSPGFESAISFDTGLLDSHKHLGINAPSKDRIQYRWRSTCTPLNVTGKVTVLKDTTFQGLEITAKEPLYMVNLSSPSATLAELGGNTTFGLRTNMLGPGGYYVRTVSTSSANRSLSSFWNPIEGLRLPDSDITLALVVPKVTYREDITDAIFRATERNVLGQWPAYYTFRIIACVDQRQFCDPSSGVCSAMNTTVGDWSSPFSRNGASARYATGLRLSHYAMDNVIDTSVRSLGDNALIARSLLATHNLLSPGLLPNHWELETQRWFETGLARLQYQLTEYPNASYPDYSSSQTDPTSGILPASSFTSSPKVNKLLSSQCGQQRIRLNGRGQNVSVLGLSLLLAISALLFIAKMLLFWLADREPKGKGMRQRWQENGVLELWRACRRSPETSELIQV</sequence>
<evidence type="ECO:0000256" key="1">
    <source>
        <dbReference type="SAM" id="Phobius"/>
    </source>
</evidence>
<keyword evidence="1" id="KW-1133">Transmembrane helix</keyword>
<dbReference type="Proteomes" id="UP000800040">
    <property type="component" value="Unassembled WGS sequence"/>
</dbReference>
<accession>A0A6A5K3A6</accession>
<evidence type="ECO:0000313" key="2">
    <source>
        <dbReference type="EMBL" id="KAF1830840.1"/>
    </source>
</evidence>
<organism evidence="2 3">
    <name type="scientific">Decorospora gaudefroyi</name>
    <dbReference type="NCBI Taxonomy" id="184978"/>
    <lineage>
        <taxon>Eukaryota</taxon>
        <taxon>Fungi</taxon>
        <taxon>Dikarya</taxon>
        <taxon>Ascomycota</taxon>
        <taxon>Pezizomycotina</taxon>
        <taxon>Dothideomycetes</taxon>
        <taxon>Pleosporomycetidae</taxon>
        <taxon>Pleosporales</taxon>
        <taxon>Pleosporineae</taxon>
        <taxon>Pleosporaceae</taxon>
        <taxon>Decorospora</taxon>
    </lineage>
</organism>
<evidence type="ECO:0000313" key="3">
    <source>
        <dbReference type="Proteomes" id="UP000800040"/>
    </source>
</evidence>
<feature type="transmembrane region" description="Helical" evidence="1">
    <location>
        <begin position="107"/>
        <end position="128"/>
    </location>
</feature>
<keyword evidence="1" id="KW-0472">Membrane</keyword>
<feature type="transmembrane region" description="Helical" evidence="1">
    <location>
        <begin position="552"/>
        <end position="576"/>
    </location>
</feature>
<dbReference type="AlphaFoldDB" id="A0A6A5K3A6"/>
<reference evidence="2" key="1">
    <citation type="submission" date="2020-01" db="EMBL/GenBank/DDBJ databases">
        <authorList>
            <consortium name="DOE Joint Genome Institute"/>
            <person name="Haridas S."/>
            <person name="Albert R."/>
            <person name="Binder M."/>
            <person name="Bloem J."/>
            <person name="Labutti K."/>
            <person name="Salamov A."/>
            <person name="Andreopoulos B."/>
            <person name="Baker S.E."/>
            <person name="Barry K."/>
            <person name="Bills G."/>
            <person name="Bluhm B.H."/>
            <person name="Cannon C."/>
            <person name="Castanera R."/>
            <person name="Culley D.E."/>
            <person name="Daum C."/>
            <person name="Ezra D."/>
            <person name="Gonzalez J.B."/>
            <person name="Henrissat B."/>
            <person name="Kuo A."/>
            <person name="Liang C."/>
            <person name="Lipzen A."/>
            <person name="Lutzoni F."/>
            <person name="Magnuson J."/>
            <person name="Mondo S."/>
            <person name="Nolan M."/>
            <person name="Ohm R."/>
            <person name="Pangilinan J."/>
            <person name="Park H.-J."/>
            <person name="Ramirez L."/>
            <person name="Alfaro M."/>
            <person name="Sun H."/>
            <person name="Tritt A."/>
            <person name="Yoshinaga Y."/>
            <person name="Zwiers L.-H."/>
            <person name="Turgeon B.G."/>
            <person name="Goodwin S.B."/>
            <person name="Spatafora J.W."/>
            <person name="Crous P.W."/>
            <person name="Grigoriev I.V."/>
        </authorList>
    </citation>
    <scope>NUCLEOTIDE SEQUENCE</scope>
    <source>
        <strain evidence="2">P77</strain>
    </source>
</reference>